<keyword evidence="3" id="KW-1185">Reference proteome</keyword>
<accession>A0ABS4J7V0</accession>
<dbReference type="Proteomes" id="UP001519287">
    <property type="component" value="Unassembled WGS sequence"/>
</dbReference>
<evidence type="ECO:0000313" key="2">
    <source>
        <dbReference type="EMBL" id="MBP1995931.1"/>
    </source>
</evidence>
<evidence type="ECO:0000259" key="1">
    <source>
        <dbReference type="PROSITE" id="PS51782"/>
    </source>
</evidence>
<feature type="domain" description="LysM" evidence="1">
    <location>
        <begin position="284"/>
        <end position="327"/>
    </location>
</feature>
<dbReference type="InterPro" id="IPR048862">
    <property type="entry name" value="SPOCS_spoVID_N"/>
</dbReference>
<dbReference type="Pfam" id="PF20918">
    <property type="entry name" value="SPOCS_spoVID-N"/>
    <property type="match status" value="1"/>
</dbReference>
<dbReference type="CDD" id="cd00118">
    <property type="entry name" value="LysM"/>
    <property type="match status" value="1"/>
</dbReference>
<gene>
    <name evidence="2" type="ORF">J2Z66_007573</name>
</gene>
<dbReference type="EMBL" id="JAGGLB010000041">
    <property type="protein sequence ID" value="MBP1995931.1"/>
    <property type="molecule type" value="Genomic_DNA"/>
</dbReference>
<dbReference type="RefSeq" id="WP_209977910.1">
    <property type="nucleotide sequence ID" value="NZ_JAGGLB010000041.1"/>
</dbReference>
<protein>
    <submittedName>
        <fullName evidence="2">Stage VI sporulation protein D</fullName>
    </submittedName>
</protein>
<dbReference type="SUPFAM" id="SSF54106">
    <property type="entry name" value="LysM domain"/>
    <property type="match status" value="1"/>
</dbReference>
<evidence type="ECO:0000313" key="3">
    <source>
        <dbReference type="Proteomes" id="UP001519287"/>
    </source>
</evidence>
<dbReference type="Gene3D" id="3.10.350.10">
    <property type="entry name" value="LysM domain"/>
    <property type="match status" value="1"/>
</dbReference>
<reference evidence="2 3" key="1">
    <citation type="submission" date="2021-03" db="EMBL/GenBank/DDBJ databases">
        <title>Genomic Encyclopedia of Type Strains, Phase IV (KMG-IV): sequencing the most valuable type-strain genomes for metagenomic binning, comparative biology and taxonomic classification.</title>
        <authorList>
            <person name="Goeker M."/>
        </authorList>
    </citation>
    <scope>NUCLEOTIDE SEQUENCE [LARGE SCALE GENOMIC DNA]</scope>
    <source>
        <strain evidence="2 3">DSM 26048</strain>
    </source>
</reference>
<sequence>MADQQSGLRFDIYERVHVQEEVSAIQELNEVELIPHIQVLTENEQAILKGNLLLTGSYTTDSGEDIRTLEHLIPVEITLPLNRIGRLEEVAVEIENFDIDLLTPRSLNVTGVLSLQGVEMISSDNDDWNEEEMLFVHEAENTRAEPSAEIPAAAENEKLVEVVELPTVLLTKAVNDPGTEPSSEFSENQALAVFADEEAAPLVQDEKKEMKLAFGKKADEAVEMKSYGLKTLLSKANSVLHADKRKDEAASAASAAEESKSDAVEWKKLFLQSEGETQEFRKVRMCIVQKEETLETIAKRYQVNTRELQLINRLSDQEITAGQIIYLSK</sequence>
<dbReference type="InterPro" id="IPR018392">
    <property type="entry name" value="LysM"/>
</dbReference>
<proteinExistence type="predicted"/>
<dbReference type="PROSITE" id="PS51782">
    <property type="entry name" value="LYSM"/>
    <property type="match status" value="1"/>
</dbReference>
<dbReference type="SMART" id="SM00257">
    <property type="entry name" value="LysM"/>
    <property type="match status" value="1"/>
</dbReference>
<organism evidence="2 3">
    <name type="scientific">Paenibacillus eucommiae</name>
    <dbReference type="NCBI Taxonomy" id="1355755"/>
    <lineage>
        <taxon>Bacteria</taxon>
        <taxon>Bacillati</taxon>
        <taxon>Bacillota</taxon>
        <taxon>Bacilli</taxon>
        <taxon>Bacillales</taxon>
        <taxon>Paenibacillaceae</taxon>
        <taxon>Paenibacillus</taxon>
    </lineage>
</organism>
<name>A0ABS4J7V0_9BACL</name>
<dbReference type="InterPro" id="IPR036779">
    <property type="entry name" value="LysM_dom_sf"/>
</dbReference>
<dbReference type="Pfam" id="PF01476">
    <property type="entry name" value="LysM"/>
    <property type="match status" value="1"/>
</dbReference>
<comment type="caution">
    <text evidence="2">The sequence shown here is derived from an EMBL/GenBank/DDBJ whole genome shotgun (WGS) entry which is preliminary data.</text>
</comment>